<dbReference type="PRINTS" id="PR00097">
    <property type="entry name" value="ANTSNTHASEII"/>
</dbReference>
<evidence type="ECO:0000256" key="2">
    <source>
        <dbReference type="ARBA" id="ARBA00007800"/>
    </source>
</evidence>
<dbReference type="Pfam" id="PF00117">
    <property type="entry name" value="GATase"/>
    <property type="match status" value="1"/>
</dbReference>
<dbReference type="AlphaFoldDB" id="A0A1L9C6R6"/>
<gene>
    <name evidence="8" type="ORF">MPF_0971</name>
</gene>
<dbReference type="PRINTS" id="PR00099">
    <property type="entry name" value="CPSGATASE"/>
</dbReference>
<keyword evidence="5" id="KW-0665">Pyrimidine biosynthesis</keyword>
<sequence>MRRTIAQPGISECKVVDQLSTKKYKRIKSIDGPGITVIDCGIKNIILEKLKSRNADVLIVPFNSTSSDILNTGPDAVLISNGPGDPSTLKHTISTVRELTGKIPLFGICLGHQIISLALGAKTYKLKFGHRGTNHPVVDCDIGREIHSQKNCF</sequence>
<dbReference type="Gene3D" id="3.40.50.880">
    <property type="match status" value="1"/>
</dbReference>
<dbReference type="PANTHER" id="PTHR43418:SF7">
    <property type="entry name" value="CARBAMOYL-PHOSPHATE SYNTHASE SMALL CHAIN"/>
    <property type="match status" value="1"/>
</dbReference>
<dbReference type="InterPro" id="IPR017926">
    <property type="entry name" value="GATASE"/>
</dbReference>
<feature type="domain" description="Glutamine amidotransferase" evidence="7">
    <location>
        <begin position="37"/>
        <end position="140"/>
    </location>
</feature>
<evidence type="ECO:0000259" key="7">
    <source>
        <dbReference type="Pfam" id="PF00117"/>
    </source>
</evidence>
<accession>A0A1L9C6R6</accession>
<comment type="pathway">
    <text evidence="1">Amino-acid biosynthesis; L-arginine biosynthesis; carbamoyl phosphate from bicarbonate: step 1/1.</text>
</comment>
<dbReference type="PRINTS" id="PR00096">
    <property type="entry name" value="GATASE"/>
</dbReference>
<dbReference type="InterPro" id="IPR029062">
    <property type="entry name" value="Class_I_gatase-like"/>
</dbReference>
<protein>
    <recommendedName>
        <fullName evidence="3">carbamoyl-phosphate synthase (glutamine-hydrolyzing)</fullName>
        <ecNumber evidence="3">6.3.5.5</ecNumber>
    </recommendedName>
</protein>
<evidence type="ECO:0000256" key="6">
    <source>
        <dbReference type="ARBA" id="ARBA00048816"/>
    </source>
</evidence>
<organism evidence="8 9">
    <name type="scientific">Methanohalophilus portucalensis FDF-1</name>
    <dbReference type="NCBI Taxonomy" id="523843"/>
    <lineage>
        <taxon>Archaea</taxon>
        <taxon>Methanobacteriati</taxon>
        <taxon>Methanobacteriota</taxon>
        <taxon>Stenosarchaea group</taxon>
        <taxon>Methanomicrobia</taxon>
        <taxon>Methanosarcinales</taxon>
        <taxon>Methanosarcinaceae</taxon>
        <taxon>Methanohalophilus</taxon>
    </lineage>
</organism>
<evidence type="ECO:0000313" key="9">
    <source>
        <dbReference type="Proteomes" id="UP000185713"/>
    </source>
</evidence>
<dbReference type="EC" id="6.3.5.5" evidence="3"/>
<reference evidence="8 9" key="1">
    <citation type="submission" date="2014-12" db="EMBL/GenBank/DDBJ databases">
        <title>The genome sequence of Methanohalophilus portucalensis strain FDF1.</title>
        <authorList>
            <person name="Lai M.-C."/>
            <person name="Lai S.-J."/>
        </authorList>
    </citation>
    <scope>NUCLEOTIDE SEQUENCE [LARGE SCALE GENOMIC DNA]</scope>
    <source>
        <strain evidence="8 9">FDF-1</strain>
    </source>
</reference>
<dbReference type="PROSITE" id="PS51273">
    <property type="entry name" value="GATASE_TYPE_1"/>
    <property type="match status" value="1"/>
</dbReference>
<proteinExistence type="inferred from homology"/>
<evidence type="ECO:0000313" key="8">
    <source>
        <dbReference type="EMBL" id="OJH50176.1"/>
    </source>
</evidence>
<evidence type="ECO:0000256" key="5">
    <source>
        <dbReference type="ARBA" id="ARBA00022975"/>
    </source>
</evidence>
<keyword evidence="4" id="KW-0315">Glutamine amidotransferase</keyword>
<comment type="caution">
    <text evidence="8">The sequence shown here is derived from an EMBL/GenBank/DDBJ whole genome shotgun (WGS) entry which is preliminary data.</text>
</comment>
<evidence type="ECO:0000256" key="1">
    <source>
        <dbReference type="ARBA" id="ARBA00005077"/>
    </source>
</evidence>
<dbReference type="Proteomes" id="UP000185713">
    <property type="component" value="Unassembled WGS sequence"/>
</dbReference>
<comment type="similarity">
    <text evidence="2">Belongs to the CarA family.</text>
</comment>
<dbReference type="SUPFAM" id="SSF52317">
    <property type="entry name" value="Class I glutamine amidotransferase-like"/>
    <property type="match status" value="1"/>
</dbReference>
<dbReference type="PANTHER" id="PTHR43418">
    <property type="entry name" value="MULTIFUNCTIONAL TRYPTOPHAN BIOSYNTHESIS PROTEIN-RELATED"/>
    <property type="match status" value="1"/>
</dbReference>
<evidence type="ECO:0000256" key="3">
    <source>
        <dbReference type="ARBA" id="ARBA00012738"/>
    </source>
</evidence>
<dbReference type="EMBL" id="JWTK01000002">
    <property type="protein sequence ID" value="OJH50176.1"/>
    <property type="molecule type" value="Genomic_DNA"/>
</dbReference>
<name>A0A1L9C6R6_9EURY</name>
<evidence type="ECO:0000256" key="4">
    <source>
        <dbReference type="ARBA" id="ARBA00022962"/>
    </source>
</evidence>
<comment type="catalytic activity">
    <reaction evidence="6">
        <text>hydrogencarbonate + L-glutamine + 2 ATP + H2O = carbamoyl phosphate + L-glutamate + 2 ADP + phosphate + 2 H(+)</text>
        <dbReference type="Rhea" id="RHEA:18633"/>
        <dbReference type="ChEBI" id="CHEBI:15377"/>
        <dbReference type="ChEBI" id="CHEBI:15378"/>
        <dbReference type="ChEBI" id="CHEBI:17544"/>
        <dbReference type="ChEBI" id="CHEBI:29985"/>
        <dbReference type="ChEBI" id="CHEBI:30616"/>
        <dbReference type="ChEBI" id="CHEBI:43474"/>
        <dbReference type="ChEBI" id="CHEBI:58228"/>
        <dbReference type="ChEBI" id="CHEBI:58359"/>
        <dbReference type="ChEBI" id="CHEBI:456216"/>
        <dbReference type="EC" id="6.3.5.5"/>
    </reaction>
</comment>
<dbReference type="GO" id="GO:0006221">
    <property type="term" value="P:pyrimidine nucleotide biosynthetic process"/>
    <property type="evidence" value="ECO:0007669"/>
    <property type="project" value="UniProtKB-KW"/>
</dbReference>
<dbReference type="GO" id="GO:0004088">
    <property type="term" value="F:carbamoyl-phosphate synthase (glutamine-hydrolyzing) activity"/>
    <property type="evidence" value="ECO:0007669"/>
    <property type="project" value="UniProtKB-EC"/>
</dbReference>
<dbReference type="InterPro" id="IPR050472">
    <property type="entry name" value="Anth_synth/Amidotransfase"/>
</dbReference>